<dbReference type="Gene3D" id="3.30.43.10">
    <property type="entry name" value="Uridine Diphospho-n-acetylenolpyruvylglucosamine Reductase, domain 2"/>
    <property type="match status" value="1"/>
</dbReference>
<dbReference type="Gene3D" id="3.40.462.20">
    <property type="match status" value="1"/>
</dbReference>
<protein>
    <submittedName>
        <fullName evidence="7">FAD-binding oxidoreductase</fullName>
    </submittedName>
</protein>
<evidence type="ECO:0000259" key="6">
    <source>
        <dbReference type="PROSITE" id="PS51387"/>
    </source>
</evidence>
<evidence type="ECO:0000313" key="8">
    <source>
        <dbReference type="Proteomes" id="UP001145087"/>
    </source>
</evidence>
<feature type="domain" description="FAD-binding PCMH-type" evidence="6">
    <location>
        <begin position="42"/>
        <end position="213"/>
    </location>
</feature>
<evidence type="ECO:0000256" key="4">
    <source>
        <dbReference type="ARBA" id="ARBA00022827"/>
    </source>
</evidence>
<dbReference type="PANTHER" id="PTHR42973">
    <property type="entry name" value="BINDING OXIDOREDUCTASE, PUTATIVE (AFU_ORTHOLOGUE AFUA_1G17690)-RELATED"/>
    <property type="match status" value="1"/>
</dbReference>
<evidence type="ECO:0000256" key="3">
    <source>
        <dbReference type="ARBA" id="ARBA00022630"/>
    </source>
</evidence>
<dbReference type="InterPro" id="IPR012951">
    <property type="entry name" value="BBE"/>
</dbReference>
<dbReference type="Pfam" id="PF08031">
    <property type="entry name" value="BBE"/>
    <property type="match status" value="1"/>
</dbReference>
<dbReference type="PROSITE" id="PS00862">
    <property type="entry name" value="OX2_COVAL_FAD"/>
    <property type="match status" value="1"/>
</dbReference>
<comment type="caution">
    <text evidence="7">The sequence shown here is derived from an EMBL/GenBank/DDBJ whole genome shotgun (WGS) entry which is preliminary data.</text>
</comment>
<dbReference type="EMBL" id="JAPOHD010000027">
    <property type="protein sequence ID" value="MCY1721440.1"/>
    <property type="molecule type" value="Genomic_DNA"/>
</dbReference>
<keyword evidence="4" id="KW-0274">FAD</keyword>
<evidence type="ECO:0000256" key="2">
    <source>
        <dbReference type="ARBA" id="ARBA00005466"/>
    </source>
</evidence>
<proteinExistence type="inferred from homology"/>
<dbReference type="RefSeq" id="WP_343333769.1">
    <property type="nucleotide sequence ID" value="NZ_JAPOHD010000027.1"/>
</dbReference>
<reference evidence="7" key="1">
    <citation type="submission" date="2022-11" db="EMBL/GenBank/DDBJ databases">
        <title>Marilongibacter aestuarii gen. nov., sp. nov., isolated from tidal flat sediment.</title>
        <authorList>
            <person name="Jiayan W."/>
        </authorList>
    </citation>
    <scope>NUCLEOTIDE SEQUENCE</scope>
    <source>
        <strain evidence="7">Z1-6</strain>
    </source>
</reference>
<keyword evidence="3" id="KW-0285">Flavoprotein</keyword>
<dbReference type="InterPro" id="IPR006094">
    <property type="entry name" value="Oxid_FAD_bind_N"/>
</dbReference>
<dbReference type="InterPro" id="IPR016166">
    <property type="entry name" value="FAD-bd_PCMH"/>
</dbReference>
<dbReference type="InterPro" id="IPR036318">
    <property type="entry name" value="FAD-bd_PCMH-like_sf"/>
</dbReference>
<evidence type="ECO:0000256" key="5">
    <source>
        <dbReference type="ARBA" id="ARBA00023002"/>
    </source>
</evidence>
<dbReference type="GO" id="GO:0071949">
    <property type="term" value="F:FAD binding"/>
    <property type="evidence" value="ECO:0007669"/>
    <property type="project" value="InterPro"/>
</dbReference>
<comment type="cofactor">
    <cofactor evidence="1">
        <name>FAD</name>
        <dbReference type="ChEBI" id="CHEBI:57692"/>
    </cofactor>
</comment>
<dbReference type="GO" id="GO:0016491">
    <property type="term" value="F:oxidoreductase activity"/>
    <property type="evidence" value="ECO:0007669"/>
    <property type="project" value="UniProtKB-KW"/>
</dbReference>
<comment type="similarity">
    <text evidence="2">Belongs to the oxygen-dependent FAD-linked oxidoreductase family.</text>
</comment>
<keyword evidence="8" id="KW-1185">Reference proteome</keyword>
<organism evidence="7 8">
    <name type="scientific">Draconibacterium aestuarii</name>
    <dbReference type="NCBI Taxonomy" id="2998507"/>
    <lineage>
        <taxon>Bacteria</taxon>
        <taxon>Pseudomonadati</taxon>
        <taxon>Bacteroidota</taxon>
        <taxon>Bacteroidia</taxon>
        <taxon>Marinilabiliales</taxon>
        <taxon>Prolixibacteraceae</taxon>
        <taxon>Draconibacterium</taxon>
    </lineage>
</organism>
<dbReference type="AlphaFoldDB" id="A0A9X3J876"/>
<gene>
    <name evidence="7" type="ORF">OU798_13875</name>
</gene>
<keyword evidence="5" id="KW-0560">Oxidoreductase</keyword>
<dbReference type="PANTHER" id="PTHR42973:SF39">
    <property type="entry name" value="FAD-BINDING PCMH-TYPE DOMAIN-CONTAINING PROTEIN"/>
    <property type="match status" value="1"/>
</dbReference>
<dbReference type="InterPro" id="IPR016167">
    <property type="entry name" value="FAD-bd_PCMH_sub1"/>
</dbReference>
<dbReference type="Pfam" id="PF01565">
    <property type="entry name" value="FAD_binding_4"/>
    <property type="match status" value="1"/>
</dbReference>
<dbReference type="Proteomes" id="UP001145087">
    <property type="component" value="Unassembled WGS sequence"/>
</dbReference>
<evidence type="ECO:0000256" key="1">
    <source>
        <dbReference type="ARBA" id="ARBA00001974"/>
    </source>
</evidence>
<dbReference type="InterPro" id="IPR016169">
    <property type="entry name" value="FAD-bd_PCMH_sub2"/>
</dbReference>
<accession>A0A9X3J876</accession>
<dbReference type="PROSITE" id="PS51387">
    <property type="entry name" value="FAD_PCMH"/>
    <property type="match status" value="1"/>
</dbReference>
<dbReference type="Gene3D" id="3.30.465.10">
    <property type="match status" value="1"/>
</dbReference>
<dbReference type="InterPro" id="IPR050416">
    <property type="entry name" value="FAD-linked_Oxidoreductase"/>
</dbReference>
<name>A0A9X3J876_9BACT</name>
<evidence type="ECO:0000313" key="7">
    <source>
        <dbReference type="EMBL" id="MCY1721440.1"/>
    </source>
</evidence>
<dbReference type="SUPFAM" id="SSF56176">
    <property type="entry name" value="FAD-binding/transporter-associated domain-like"/>
    <property type="match status" value="1"/>
</dbReference>
<sequence length="464" mass="50838">MINLRTELNAEILAAFAAQIRGEIILPDDVKYDEARKVYNAMISKHPGMIVMCVDVADVIACVNFGRDNKLLVSVRGGGHNAGGLGLADDALVIDLSNIKYVRVNTDDNTVRVGGGNLWGEVDHATHPFGLAVPAGIISTTGVGGLTLGGGVGHLTRTFGLTIDNLLEADMVLADGSFTTVNSTTNTDLFWAIRGGGGNFGIVTSFKFQAHPVKNVFAGPTLWPIERTEEIMAWYHNFIHNAPDELNGFIATMVIPGPPFPAELHNKKFCGIVWNYVGSPDRGAELIKPAMDLNPVFHHVGEMPYPMVQTLFDGLMPPGLQWYWRADYFTDIPPEAMALHKKFGSQIPTPLSQMHLYPISGTAGRIEKDATPWASRDAKYAGVFVGIDPDPANVETITKWAKAYQEALHPYSSGGAYVNFMMDEGQERVKASYKGNYERLTQIKHKYDPDNFFKVNQNIKPTAD</sequence>
<dbReference type="InterPro" id="IPR006093">
    <property type="entry name" value="Oxy_OxRdtase_FAD_BS"/>
</dbReference>